<dbReference type="PANTHER" id="PTHR24321">
    <property type="entry name" value="DEHYDROGENASES, SHORT CHAIN"/>
    <property type="match status" value="1"/>
</dbReference>
<sequence>MQNWSLRLEINSDWIYVFICGEYGQFSVSSCYAASKAAIVGLTKTLALEYAEYGVRVNALLPGGADTPIAKGFAQSEEVIQYVKNIHTLKRMAQPEEITQAALFLASNQASFITSSAMLVDGGVSIQK</sequence>
<evidence type="ECO:0000256" key="1">
    <source>
        <dbReference type="ARBA" id="ARBA00006484"/>
    </source>
</evidence>
<evidence type="ECO:0000313" key="3">
    <source>
        <dbReference type="EMBL" id="MDQ8936070.1"/>
    </source>
</evidence>
<dbReference type="AlphaFoldDB" id="A0AAW8JBV9"/>
<dbReference type="PRINTS" id="PR00081">
    <property type="entry name" value="GDHRDH"/>
</dbReference>
<evidence type="ECO:0000313" key="4">
    <source>
        <dbReference type="Proteomes" id="UP001243844"/>
    </source>
</evidence>
<evidence type="ECO:0000256" key="2">
    <source>
        <dbReference type="ARBA" id="ARBA00023002"/>
    </source>
</evidence>
<comment type="similarity">
    <text evidence="1">Belongs to the short-chain dehydrogenases/reductases (SDR) family.</text>
</comment>
<dbReference type="EMBL" id="JAVIDL010000017">
    <property type="protein sequence ID" value="MDQ8936070.1"/>
    <property type="molecule type" value="Genomic_DNA"/>
</dbReference>
<name>A0AAW8JBV9_9GAMM</name>
<dbReference type="Gene3D" id="3.40.50.720">
    <property type="entry name" value="NAD(P)-binding Rossmann-like Domain"/>
    <property type="match status" value="1"/>
</dbReference>
<dbReference type="SUPFAM" id="SSF51735">
    <property type="entry name" value="NAD(P)-binding Rossmann-fold domains"/>
    <property type="match status" value="1"/>
</dbReference>
<organism evidence="3 4">
    <name type="scientific">Acinetobacter rudis</name>
    <dbReference type="NCBI Taxonomy" id="632955"/>
    <lineage>
        <taxon>Bacteria</taxon>
        <taxon>Pseudomonadati</taxon>
        <taxon>Pseudomonadota</taxon>
        <taxon>Gammaproteobacteria</taxon>
        <taxon>Moraxellales</taxon>
        <taxon>Moraxellaceae</taxon>
        <taxon>Acinetobacter</taxon>
    </lineage>
</organism>
<dbReference type="PROSITE" id="PS00061">
    <property type="entry name" value="ADH_SHORT"/>
    <property type="match status" value="1"/>
</dbReference>
<keyword evidence="2" id="KW-0560">Oxidoreductase</keyword>
<accession>A0AAW8JBV9</accession>
<comment type="caution">
    <text evidence="3">The sequence shown here is derived from an EMBL/GenBank/DDBJ whole genome shotgun (WGS) entry which is preliminary data.</text>
</comment>
<dbReference type="PANTHER" id="PTHR24321:SF8">
    <property type="entry name" value="ESTRADIOL 17-BETA-DEHYDROGENASE 8-RELATED"/>
    <property type="match status" value="1"/>
</dbReference>
<dbReference type="InterPro" id="IPR036291">
    <property type="entry name" value="NAD(P)-bd_dom_sf"/>
</dbReference>
<dbReference type="InterPro" id="IPR002347">
    <property type="entry name" value="SDR_fam"/>
</dbReference>
<reference evidence="3" key="1">
    <citation type="submission" date="2023-08" db="EMBL/GenBank/DDBJ databases">
        <title>Emergence of clinically-relevant ST2 carbapenem-resistant Acinetobacter baumannii strains in hospital sewages in Zhejiang, East of China.</title>
        <authorList>
            <person name="Kaichao C."/>
            <person name="Zhang R."/>
        </authorList>
    </citation>
    <scope>NUCLEOTIDE SEQUENCE</scope>
    <source>
        <strain evidence="3">M-RB-37</strain>
    </source>
</reference>
<dbReference type="Proteomes" id="UP001243844">
    <property type="component" value="Unassembled WGS sequence"/>
</dbReference>
<protein>
    <submittedName>
        <fullName evidence="3">SDR family oxidoreductase</fullName>
    </submittedName>
</protein>
<gene>
    <name evidence="3" type="ORF">RFH47_10045</name>
</gene>
<dbReference type="GO" id="GO:0016491">
    <property type="term" value="F:oxidoreductase activity"/>
    <property type="evidence" value="ECO:0007669"/>
    <property type="project" value="UniProtKB-KW"/>
</dbReference>
<dbReference type="RefSeq" id="WP_308981540.1">
    <property type="nucleotide sequence ID" value="NZ_JAVIDL010000017.1"/>
</dbReference>
<proteinExistence type="inferred from homology"/>
<dbReference type="InterPro" id="IPR020904">
    <property type="entry name" value="Sc_DH/Rdtase_CS"/>
</dbReference>
<dbReference type="Pfam" id="PF13561">
    <property type="entry name" value="adh_short_C2"/>
    <property type="match status" value="1"/>
</dbReference>